<name>A0A9W4TPN3_9ASCO</name>
<dbReference type="Gene3D" id="6.10.330.20">
    <property type="match status" value="1"/>
</dbReference>
<evidence type="ECO:0000256" key="3">
    <source>
        <dbReference type="ARBA" id="ARBA00022980"/>
    </source>
</evidence>
<evidence type="ECO:0000256" key="1">
    <source>
        <dbReference type="ARBA" id="ARBA00004173"/>
    </source>
</evidence>
<comment type="caution">
    <text evidence="8">The sequence shown here is derived from an EMBL/GenBank/DDBJ whole genome shotgun (WGS) entry which is preliminary data.</text>
</comment>
<dbReference type="InterPro" id="IPR038340">
    <property type="entry name" value="MRP-L47_sf"/>
</dbReference>
<accession>A0A9W4TPN3</accession>
<keyword evidence="3" id="KW-0689">Ribosomal protein</keyword>
<dbReference type="GO" id="GO:0032543">
    <property type="term" value="P:mitochondrial translation"/>
    <property type="evidence" value="ECO:0007669"/>
    <property type="project" value="TreeGrafter"/>
</dbReference>
<keyword evidence="9" id="KW-1185">Reference proteome</keyword>
<dbReference type="OrthoDB" id="270763at2759"/>
<dbReference type="PANTHER" id="PTHR21183:SF18">
    <property type="entry name" value="LARGE RIBOSOMAL SUBUNIT PROTEIN UL29M"/>
    <property type="match status" value="1"/>
</dbReference>
<dbReference type="GO" id="GO:0005762">
    <property type="term" value="C:mitochondrial large ribosomal subunit"/>
    <property type="evidence" value="ECO:0007669"/>
    <property type="project" value="TreeGrafter"/>
</dbReference>
<evidence type="ECO:0000256" key="7">
    <source>
        <dbReference type="ARBA" id="ARBA00035399"/>
    </source>
</evidence>
<dbReference type="EMBL" id="CANTUO010000001">
    <property type="protein sequence ID" value="CAI5755884.1"/>
    <property type="molecule type" value="Genomic_DNA"/>
</dbReference>
<dbReference type="Gene3D" id="6.10.140.1190">
    <property type="match status" value="1"/>
</dbReference>
<dbReference type="PANTHER" id="PTHR21183">
    <property type="entry name" value="RIBOSOMAL PROTEIN L47, MITOCHONDRIAL-RELATED"/>
    <property type="match status" value="1"/>
</dbReference>
<evidence type="ECO:0000256" key="6">
    <source>
        <dbReference type="ARBA" id="ARBA00035289"/>
    </source>
</evidence>
<dbReference type="GO" id="GO:0003735">
    <property type="term" value="F:structural constituent of ribosome"/>
    <property type="evidence" value="ECO:0007669"/>
    <property type="project" value="InterPro"/>
</dbReference>
<evidence type="ECO:0000313" key="8">
    <source>
        <dbReference type="EMBL" id="CAI5755884.1"/>
    </source>
</evidence>
<sequence>MVNIILNRSISSSSCLLARSLKFKDLSKIKLREPILPTINNFEVSPDHPLWQFFPQGSNTTTPIRQSEDLDLDSRGWTSAELRRKSFEDLHKIWYLCLKERNILAREVRTGESIGMMDFSRFNSIDIKLIKTQKRIKQVLLERQIAYERSQIDFTEEKTKYLQEFRESFLNCEEGEFEEQYEKLIRLQYAFFGIPPELKVENLDEDITINFINGLEYVSNLKLERYLKNNDVEFEMPLNGPMEQLPFLLFDVEEAINQVKTLREEGINIKLKKIEIIPFLKNAITKHIEQEEEGETTM</sequence>
<evidence type="ECO:0000256" key="2">
    <source>
        <dbReference type="ARBA" id="ARBA00009254"/>
    </source>
</evidence>
<dbReference type="InterPro" id="IPR010729">
    <property type="entry name" value="Ribosomal_uL29_mit"/>
</dbReference>
<reference evidence="8" key="1">
    <citation type="submission" date="2022-12" db="EMBL/GenBank/DDBJ databases">
        <authorList>
            <person name="Brejova B."/>
        </authorList>
    </citation>
    <scope>NUCLEOTIDE SEQUENCE</scope>
</reference>
<proteinExistence type="inferred from homology"/>
<protein>
    <recommendedName>
        <fullName evidence="6">Large ribosomal subunit protein uL29m</fullName>
    </recommendedName>
    <alternativeName>
        <fullName evidence="7">54S ribosomal protein L4, mitochondrial</fullName>
    </alternativeName>
</protein>
<keyword evidence="5" id="KW-0687">Ribonucleoprotein</keyword>
<organism evidence="8 9">
    <name type="scientific">Candida verbasci</name>
    <dbReference type="NCBI Taxonomy" id="1227364"/>
    <lineage>
        <taxon>Eukaryota</taxon>
        <taxon>Fungi</taxon>
        <taxon>Dikarya</taxon>
        <taxon>Ascomycota</taxon>
        <taxon>Saccharomycotina</taxon>
        <taxon>Pichiomycetes</taxon>
        <taxon>Debaryomycetaceae</taxon>
        <taxon>Candida/Lodderomyces clade</taxon>
        <taxon>Candida</taxon>
    </lineage>
</organism>
<comment type="subcellular location">
    <subcellularLocation>
        <location evidence="1">Mitochondrion</location>
    </subcellularLocation>
</comment>
<dbReference type="Pfam" id="PF06984">
    <property type="entry name" value="MRP-L47"/>
    <property type="match status" value="1"/>
</dbReference>
<gene>
    <name evidence="8" type="ORF">CANVERA_P0400</name>
</gene>
<dbReference type="AlphaFoldDB" id="A0A9W4TPN3"/>
<evidence type="ECO:0000313" key="9">
    <source>
        <dbReference type="Proteomes" id="UP001152885"/>
    </source>
</evidence>
<dbReference type="Proteomes" id="UP001152885">
    <property type="component" value="Unassembled WGS sequence"/>
</dbReference>
<evidence type="ECO:0000256" key="5">
    <source>
        <dbReference type="ARBA" id="ARBA00023274"/>
    </source>
</evidence>
<comment type="similarity">
    <text evidence="2">Belongs to the universal ribosomal protein uL29 family.</text>
</comment>
<evidence type="ECO:0000256" key="4">
    <source>
        <dbReference type="ARBA" id="ARBA00023128"/>
    </source>
</evidence>
<keyword evidence="4" id="KW-0496">Mitochondrion</keyword>